<evidence type="ECO:0000256" key="7">
    <source>
        <dbReference type="ARBA" id="ARBA00048539"/>
    </source>
</evidence>
<dbReference type="InterPro" id="IPR014729">
    <property type="entry name" value="Rossmann-like_a/b/a_fold"/>
</dbReference>
<dbReference type="InterPro" id="IPR011063">
    <property type="entry name" value="TilS/TtcA_N"/>
</dbReference>
<dbReference type="SMART" id="SM00977">
    <property type="entry name" value="TilS_C"/>
    <property type="match status" value="1"/>
</dbReference>
<keyword evidence="2 8" id="KW-0963">Cytoplasm</keyword>
<accession>A0A2Z5V5X8</accession>
<evidence type="ECO:0000313" key="11">
    <source>
        <dbReference type="Proteomes" id="UP000282483"/>
    </source>
</evidence>
<evidence type="ECO:0000256" key="2">
    <source>
        <dbReference type="ARBA" id="ARBA00022490"/>
    </source>
</evidence>
<reference evidence="10 11" key="1">
    <citation type="submission" date="2017-03" db="EMBL/GenBank/DDBJ databases">
        <title>The genome sequence of Candidatus Rickettsiella viridis.</title>
        <authorList>
            <person name="Nikoh N."/>
            <person name="Tsuchida T."/>
            <person name="Yamaguchi K."/>
            <person name="Maeda T."/>
            <person name="Shigenobu S."/>
            <person name="Fukatsu T."/>
        </authorList>
    </citation>
    <scope>NUCLEOTIDE SEQUENCE [LARGE SCALE GENOMIC DNA]</scope>
    <source>
        <strain evidence="10 11">Ap-RA04</strain>
    </source>
</reference>
<dbReference type="NCBIfam" id="TIGR02432">
    <property type="entry name" value="lysidine_TilS_N"/>
    <property type="match status" value="1"/>
</dbReference>
<dbReference type="SUPFAM" id="SSF56037">
    <property type="entry name" value="PheT/TilS domain"/>
    <property type="match status" value="1"/>
</dbReference>
<organism evidence="10 11">
    <name type="scientific">Candidatus Rickettsiella viridis</name>
    <dbReference type="NCBI Taxonomy" id="676208"/>
    <lineage>
        <taxon>Bacteria</taxon>
        <taxon>Pseudomonadati</taxon>
        <taxon>Pseudomonadota</taxon>
        <taxon>Gammaproteobacteria</taxon>
        <taxon>Legionellales</taxon>
        <taxon>Coxiellaceae</taxon>
        <taxon>Rickettsiella</taxon>
    </lineage>
</organism>
<keyword evidence="4 8" id="KW-0819">tRNA processing</keyword>
<comment type="catalytic activity">
    <reaction evidence="7 8">
        <text>cytidine(34) in tRNA(Ile2) + L-lysine + ATP = lysidine(34) in tRNA(Ile2) + AMP + diphosphate + H(+)</text>
        <dbReference type="Rhea" id="RHEA:43744"/>
        <dbReference type="Rhea" id="RHEA-COMP:10625"/>
        <dbReference type="Rhea" id="RHEA-COMP:10670"/>
        <dbReference type="ChEBI" id="CHEBI:15378"/>
        <dbReference type="ChEBI" id="CHEBI:30616"/>
        <dbReference type="ChEBI" id="CHEBI:32551"/>
        <dbReference type="ChEBI" id="CHEBI:33019"/>
        <dbReference type="ChEBI" id="CHEBI:82748"/>
        <dbReference type="ChEBI" id="CHEBI:83665"/>
        <dbReference type="ChEBI" id="CHEBI:456215"/>
        <dbReference type="EC" id="6.3.4.19"/>
    </reaction>
</comment>
<dbReference type="Pfam" id="PF11734">
    <property type="entry name" value="TilS_C"/>
    <property type="match status" value="1"/>
</dbReference>
<name>A0A2Z5V5X8_9COXI</name>
<dbReference type="InterPro" id="IPR012795">
    <property type="entry name" value="tRNA_Ile_lys_synt_N"/>
</dbReference>
<evidence type="ECO:0000256" key="8">
    <source>
        <dbReference type="HAMAP-Rule" id="MF_01161"/>
    </source>
</evidence>
<dbReference type="AlphaFoldDB" id="A0A2Z5V5X8"/>
<evidence type="ECO:0000313" key="10">
    <source>
        <dbReference type="EMBL" id="BBB15792.1"/>
    </source>
</evidence>
<feature type="domain" description="Lysidine-tRNA(Ile) synthetase C-terminal" evidence="9">
    <location>
        <begin position="361"/>
        <end position="434"/>
    </location>
</feature>
<keyword evidence="3 8" id="KW-0436">Ligase</keyword>
<dbReference type="GO" id="GO:0006400">
    <property type="term" value="P:tRNA modification"/>
    <property type="evidence" value="ECO:0007669"/>
    <property type="project" value="UniProtKB-UniRule"/>
</dbReference>
<dbReference type="PANTHER" id="PTHR43033:SF1">
    <property type="entry name" value="TRNA(ILE)-LYSIDINE SYNTHASE-RELATED"/>
    <property type="match status" value="1"/>
</dbReference>
<dbReference type="GO" id="GO:0005737">
    <property type="term" value="C:cytoplasm"/>
    <property type="evidence" value="ECO:0007669"/>
    <property type="project" value="UniProtKB-SubCell"/>
</dbReference>
<comment type="subcellular location">
    <subcellularLocation>
        <location evidence="1 8">Cytoplasm</location>
    </subcellularLocation>
</comment>
<dbReference type="InterPro" id="IPR015262">
    <property type="entry name" value="tRNA_Ile_lys_synt_subst-bd"/>
</dbReference>
<protein>
    <recommendedName>
        <fullName evidence="8">tRNA(Ile)-lysidine synthase</fullName>
        <ecNumber evidence="8">6.3.4.19</ecNumber>
    </recommendedName>
    <alternativeName>
        <fullName evidence="8">tRNA(Ile)-2-lysyl-cytidine synthase</fullName>
    </alternativeName>
    <alternativeName>
        <fullName evidence="8">tRNA(Ile)-lysidine synthetase</fullName>
    </alternativeName>
</protein>
<evidence type="ECO:0000256" key="1">
    <source>
        <dbReference type="ARBA" id="ARBA00004496"/>
    </source>
</evidence>
<dbReference type="PANTHER" id="PTHR43033">
    <property type="entry name" value="TRNA(ILE)-LYSIDINE SYNTHASE-RELATED"/>
    <property type="match status" value="1"/>
</dbReference>
<dbReference type="InterPro" id="IPR012094">
    <property type="entry name" value="tRNA_Ile_lys_synt"/>
</dbReference>
<evidence type="ECO:0000256" key="3">
    <source>
        <dbReference type="ARBA" id="ARBA00022598"/>
    </source>
</evidence>
<evidence type="ECO:0000259" key="9">
    <source>
        <dbReference type="SMART" id="SM00977"/>
    </source>
</evidence>
<sequence length="437" mass="50086">MFNPKKLLILLGQYPQSIFWVAYSGGLDSQVLLHALSQLVPPSRLRAIHINHGWHSEAAQWADTCQQTCTQLGIHSEVIAVDAQPKQGESPEAYARQARYAVMAERLGKGDCLLTAHHRDDQAETLLLQSLRGAGLRGLASMSEAMPFANGFLIRPLLKFTRAELQAYAIEQQLTWIEDSSNTDLRFNRNFVRHQVLPLIQQRWPEASKTLARVAENAAEAHQLLEELAYEDWIKVRDPQSNNILISHLLHLTPARRRNCLRYWLKQLHFPLPTQMQLQQIEFLLESKGDANPQVNWGGVQIRRYRDFLYPIILKENKLPHLPIVWDLQQTVLPLPPLGFLMAERTQGQGISCERIKTESVTINFRQGGERFHVQGRLGSHPLKKLFQEWGVPPWQRKKIPLIYYQEQLIAVADYGVNPSYLAKPNEQGYIISLKSE</sequence>
<evidence type="ECO:0000256" key="5">
    <source>
        <dbReference type="ARBA" id="ARBA00022741"/>
    </source>
</evidence>
<dbReference type="SUPFAM" id="SSF52402">
    <property type="entry name" value="Adenine nucleotide alpha hydrolases-like"/>
    <property type="match status" value="1"/>
</dbReference>
<dbReference type="EC" id="6.3.4.19" evidence="8"/>
<keyword evidence="6 8" id="KW-0067">ATP-binding</keyword>
<dbReference type="NCBIfam" id="TIGR02433">
    <property type="entry name" value="lysidine_TilS_C"/>
    <property type="match status" value="1"/>
</dbReference>
<dbReference type="InterPro" id="IPR012796">
    <property type="entry name" value="Lysidine-tRNA-synth_C"/>
</dbReference>
<dbReference type="Gene3D" id="1.20.59.20">
    <property type="match status" value="1"/>
</dbReference>
<dbReference type="Pfam" id="PF09179">
    <property type="entry name" value="TilS"/>
    <property type="match status" value="1"/>
</dbReference>
<feature type="binding site" evidence="8">
    <location>
        <begin position="24"/>
        <end position="29"/>
    </location>
    <ligand>
        <name>ATP</name>
        <dbReference type="ChEBI" id="CHEBI:30616"/>
    </ligand>
</feature>
<dbReference type="HAMAP" id="MF_01161">
    <property type="entry name" value="tRNA_Ile_lys_synt"/>
    <property type="match status" value="1"/>
</dbReference>
<gene>
    <name evidence="8 10" type="primary">tilS</name>
    <name evidence="10" type="ORF">RVIR1_13460</name>
</gene>
<dbReference type="GO" id="GO:0005524">
    <property type="term" value="F:ATP binding"/>
    <property type="evidence" value="ECO:0007669"/>
    <property type="project" value="UniProtKB-UniRule"/>
</dbReference>
<dbReference type="EMBL" id="AP018005">
    <property type="protein sequence ID" value="BBB15792.1"/>
    <property type="molecule type" value="Genomic_DNA"/>
</dbReference>
<dbReference type="SUPFAM" id="SSF82829">
    <property type="entry name" value="MesJ substrate recognition domain-like"/>
    <property type="match status" value="1"/>
</dbReference>
<keyword evidence="5 8" id="KW-0547">Nucleotide-binding</keyword>
<proteinExistence type="inferred from homology"/>
<evidence type="ECO:0000256" key="4">
    <source>
        <dbReference type="ARBA" id="ARBA00022694"/>
    </source>
</evidence>
<comment type="similarity">
    <text evidence="8">Belongs to the tRNA(Ile)-lysidine synthase family.</text>
</comment>
<comment type="domain">
    <text evidence="8">The N-terminal region contains the highly conserved SGGXDS motif, predicted to be a P-loop motif involved in ATP binding.</text>
</comment>
<comment type="function">
    <text evidence="8">Ligates lysine onto the cytidine present at position 34 of the AUA codon-specific tRNA(Ile) that contains the anticodon CAU, in an ATP-dependent manner. Cytidine is converted to lysidine, thus changing the amino acid specificity of the tRNA from methionine to isoleucine.</text>
</comment>
<keyword evidence="11" id="KW-1185">Reference proteome</keyword>
<dbReference type="Gene3D" id="3.40.50.620">
    <property type="entry name" value="HUPs"/>
    <property type="match status" value="1"/>
</dbReference>
<evidence type="ECO:0000256" key="6">
    <source>
        <dbReference type="ARBA" id="ARBA00022840"/>
    </source>
</evidence>
<dbReference type="Proteomes" id="UP000282483">
    <property type="component" value="Chromosome"/>
</dbReference>
<dbReference type="GO" id="GO:0032267">
    <property type="term" value="F:tRNA(Ile)-lysidine synthase activity"/>
    <property type="evidence" value="ECO:0007669"/>
    <property type="project" value="UniProtKB-EC"/>
</dbReference>
<dbReference type="KEGG" id="rvi:RVIR1_13460"/>
<dbReference type="CDD" id="cd01992">
    <property type="entry name" value="TilS_N"/>
    <property type="match status" value="1"/>
</dbReference>
<dbReference type="Pfam" id="PF01171">
    <property type="entry name" value="ATP_bind_3"/>
    <property type="match status" value="1"/>
</dbReference>